<organism evidence="4">
    <name type="scientific">mine drainage metagenome</name>
    <dbReference type="NCBI Taxonomy" id="410659"/>
    <lineage>
        <taxon>unclassified sequences</taxon>
        <taxon>metagenomes</taxon>
        <taxon>ecological metagenomes</taxon>
    </lineage>
</organism>
<dbReference type="EMBL" id="MLJW01001263">
    <property type="protein sequence ID" value="OIQ79158.1"/>
    <property type="molecule type" value="Genomic_DNA"/>
</dbReference>
<evidence type="ECO:0000313" key="4">
    <source>
        <dbReference type="EMBL" id="OIQ79158.1"/>
    </source>
</evidence>
<keyword evidence="1" id="KW-0597">Phosphoprotein</keyword>
<proteinExistence type="predicted"/>
<dbReference type="PANTHER" id="PTHR44591:SF14">
    <property type="entry name" value="PROTEIN PILG"/>
    <property type="match status" value="1"/>
</dbReference>
<name>A0A1J5Q664_9ZZZZ</name>
<dbReference type="GO" id="GO:0000160">
    <property type="term" value="P:phosphorelay signal transduction system"/>
    <property type="evidence" value="ECO:0007669"/>
    <property type="project" value="UniProtKB-KW"/>
</dbReference>
<dbReference type="Gene3D" id="3.40.50.2300">
    <property type="match status" value="1"/>
</dbReference>
<dbReference type="PROSITE" id="PS50110">
    <property type="entry name" value="RESPONSE_REGULATORY"/>
    <property type="match status" value="1"/>
</dbReference>
<protein>
    <submittedName>
        <fullName evidence="4">Transcriptional regulatory protein YycF</fullName>
    </submittedName>
</protein>
<dbReference type="SUPFAM" id="SSF52172">
    <property type="entry name" value="CheY-like"/>
    <property type="match status" value="1"/>
</dbReference>
<evidence type="ECO:0000256" key="2">
    <source>
        <dbReference type="ARBA" id="ARBA00023012"/>
    </source>
</evidence>
<dbReference type="InterPro" id="IPR050595">
    <property type="entry name" value="Bact_response_regulator"/>
</dbReference>
<dbReference type="Pfam" id="PF00072">
    <property type="entry name" value="Response_reg"/>
    <property type="match status" value="1"/>
</dbReference>
<dbReference type="PANTHER" id="PTHR44591">
    <property type="entry name" value="STRESS RESPONSE REGULATOR PROTEIN 1"/>
    <property type="match status" value="1"/>
</dbReference>
<feature type="domain" description="Response regulatory" evidence="3">
    <location>
        <begin position="9"/>
        <end position="125"/>
    </location>
</feature>
<dbReference type="InterPro" id="IPR011006">
    <property type="entry name" value="CheY-like_superfamily"/>
</dbReference>
<evidence type="ECO:0000259" key="3">
    <source>
        <dbReference type="PROSITE" id="PS50110"/>
    </source>
</evidence>
<dbReference type="AlphaFoldDB" id="A0A1J5Q664"/>
<keyword evidence="2" id="KW-0902">Two-component regulatory system</keyword>
<accession>A0A1J5Q664</accession>
<evidence type="ECO:0000256" key="1">
    <source>
        <dbReference type="ARBA" id="ARBA00022553"/>
    </source>
</evidence>
<sequence>MVAPTSPFKVLVIDDSNTIRRSAEIFLKQAGYEVLLSEDGFDALSKVNDHSPDLIFCDILMPRLDGYQTVAVIRRSGKFAHIPVVMLSSKDGVFDKARGRMVGAQDYLTKPFTKDQLLDAVKRHAIDGAARSR</sequence>
<dbReference type="SMART" id="SM00448">
    <property type="entry name" value="REC"/>
    <property type="match status" value="1"/>
</dbReference>
<reference evidence="4" key="1">
    <citation type="submission" date="2016-10" db="EMBL/GenBank/DDBJ databases">
        <title>Sequence of Gallionella enrichment culture.</title>
        <authorList>
            <person name="Poehlein A."/>
            <person name="Muehling M."/>
            <person name="Daniel R."/>
        </authorList>
    </citation>
    <scope>NUCLEOTIDE SEQUENCE</scope>
</reference>
<comment type="caution">
    <text evidence="4">The sequence shown here is derived from an EMBL/GenBank/DDBJ whole genome shotgun (WGS) entry which is preliminary data.</text>
</comment>
<gene>
    <name evidence="4" type="primary">yycF_7</name>
    <name evidence="4" type="ORF">GALL_391060</name>
</gene>
<dbReference type="InterPro" id="IPR001789">
    <property type="entry name" value="Sig_transdc_resp-reg_receiver"/>
</dbReference>